<accession>A0AAV5RPT6</accession>
<reference evidence="10 11" key="1">
    <citation type="journal article" date="2023" name="Elife">
        <title>Identification of key yeast species and microbe-microbe interactions impacting larval growth of Drosophila in the wild.</title>
        <authorList>
            <person name="Mure A."/>
            <person name="Sugiura Y."/>
            <person name="Maeda R."/>
            <person name="Honda K."/>
            <person name="Sakurai N."/>
            <person name="Takahashi Y."/>
            <person name="Watada M."/>
            <person name="Katoh T."/>
            <person name="Gotoh A."/>
            <person name="Gotoh Y."/>
            <person name="Taniguchi I."/>
            <person name="Nakamura K."/>
            <person name="Hayashi T."/>
            <person name="Katayama T."/>
            <person name="Uemura T."/>
            <person name="Hattori Y."/>
        </authorList>
    </citation>
    <scope>NUCLEOTIDE SEQUENCE [LARGE SCALE GENOMIC DNA]</scope>
    <source>
        <strain evidence="10 11">SB-73</strain>
    </source>
</reference>
<dbReference type="Gene3D" id="2.40.30.10">
    <property type="entry name" value="Translation factors"/>
    <property type="match status" value="1"/>
</dbReference>
<dbReference type="InterPro" id="IPR008254">
    <property type="entry name" value="Flavodoxin/NO_synth"/>
</dbReference>
<evidence type="ECO:0000256" key="5">
    <source>
        <dbReference type="ARBA" id="ARBA00022827"/>
    </source>
</evidence>
<dbReference type="EMBL" id="BTGC01000008">
    <property type="protein sequence ID" value="GMM53127.1"/>
    <property type="molecule type" value="Genomic_DNA"/>
</dbReference>
<dbReference type="Pfam" id="PF00667">
    <property type="entry name" value="FAD_binding_1"/>
    <property type="match status" value="1"/>
</dbReference>
<dbReference type="Pfam" id="PF00175">
    <property type="entry name" value="NAD_binding_1"/>
    <property type="match status" value="1"/>
</dbReference>
<dbReference type="GO" id="GO:0010181">
    <property type="term" value="F:FMN binding"/>
    <property type="evidence" value="ECO:0007669"/>
    <property type="project" value="InterPro"/>
</dbReference>
<evidence type="ECO:0000313" key="10">
    <source>
        <dbReference type="EMBL" id="GMM53127.1"/>
    </source>
</evidence>
<dbReference type="PRINTS" id="PR00371">
    <property type="entry name" value="FPNCR"/>
</dbReference>
<dbReference type="InterPro" id="IPR003097">
    <property type="entry name" value="CysJ-like_FAD-binding"/>
</dbReference>
<dbReference type="SUPFAM" id="SSF52343">
    <property type="entry name" value="Ferredoxin reductase-like, C-terminal NADP-linked domain"/>
    <property type="match status" value="1"/>
</dbReference>
<evidence type="ECO:0000259" key="9">
    <source>
        <dbReference type="PROSITE" id="PS51384"/>
    </source>
</evidence>
<dbReference type="InterPro" id="IPR017927">
    <property type="entry name" value="FAD-bd_FR_type"/>
</dbReference>
<comment type="cofactor">
    <cofactor evidence="1">
        <name>FMN</name>
        <dbReference type="ChEBI" id="CHEBI:58210"/>
    </cofactor>
</comment>
<dbReference type="InterPro" id="IPR017938">
    <property type="entry name" value="Riboflavin_synthase-like_b-brl"/>
</dbReference>
<evidence type="ECO:0000256" key="6">
    <source>
        <dbReference type="ARBA" id="ARBA00022857"/>
    </source>
</evidence>
<comment type="caution">
    <text evidence="10">The sequence shown here is derived from an EMBL/GenBank/DDBJ whole genome shotgun (WGS) entry which is preliminary data.</text>
</comment>
<keyword evidence="4" id="KW-0288">FMN</keyword>
<dbReference type="GO" id="GO:0005829">
    <property type="term" value="C:cytosol"/>
    <property type="evidence" value="ECO:0007669"/>
    <property type="project" value="TreeGrafter"/>
</dbReference>
<keyword evidence="7" id="KW-0560">Oxidoreductase</keyword>
<name>A0AAV5RPT6_STABA</name>
<sequence length="538" mass="60485">MLVLYASGTGTAEELALYMVDKLRRCTPTVEVRLKQFGQASLADLENEVIIVICSTTGDGQLPENAQPTWNQLLRKSLTPFMQNSQFYSFGLGSTAYAKYNYAIQKIFARFVKLGAQPAINAFLSDENSAESYDDFERWSDLVLESLDIKCTNTAQLPPLYPVKMIDAENHNGAKFAQEPMLVCKNNRISAPDHFQDVRQIIFQETEPNGDAFNSIDPGDCVSIHPKNDPKQVEALLISQKWESLADRIVEVDGIVPAGGWVTPLTLRNLITWHLDLNSPPLRTFFTVAQHFCTNPDHAERMQQLSVDSDDRYAYISRVKRSVIEVLLEFDLDIKIEHLLDLFKLITPRKYSISGLYSDGSSQSLEITIAVVKYSTFLKRLRRGLCTHYLQSLPIDAPVYLTITKSKLDLARCATRKCFFVATGTGIAPIKLLLTQLKFEVQPTLFYGTRYDNKDYLYGKELESKAEVVSAFSRQGGGYVQQKIAAYMQSSAYNLEDCIVFVCGSAGAMPRAVKEAFASTGANIARMEKMKTYIEDTW</sequence>
<dbReference type="InterPro" id="IPR029039">
    <property type="entry name" value="Flavoprotein-like_sf"/>
</dbReference>
<keyword evidence="5" id="KW-0274">FAD</keyword>
<dbReference type="Proteomes" id="UP001362899">
    <property type="component" value="Unassembled WGS sequence"/>
</dbReference>
<dbReference type="PROSITE" id="PS51384">
    <property type="entry name" value="FAD_FR"/>
    <property type="match status" value="1"/>
</dbReference>
<comment type="cofactor">
    <cofactor evidence="2">
        <name>FAD</name>
        <dbReference type="ChEBI" id="CHEBI:57692"/>
    </cofactor>
</comment>
<dbReference type="Pfam" id="PF00258">
    <property type="entry name" value="Flavodoxin_1"/>
    <property type="match status" value="1"/>
</dbReference>
<protein>
    <submittedName>
        <fullName evidence="10">NAPDH-dependent diflavin reductase</fullName>
    </submittedName>
</protein>
<dbReference type="InterPro" id="IPR001094">
    <property type="entry name" value="Flavdoxin-like"/>
</dbReference>
<dbReference type="InterPro" id="IPR001433">
    <property type="entry name" value="OxRdtase_FAD/NAD-bd"/>
</dbReference>
<dbReference type="PRINTS" id="PR00369">
    <property type="entry name" value="FLAVODOXIN"/>
</dbReference>
<dbReference type="AlphaFoldDB" id="A0AAV5RPT6"/>
<dbReference type="Gene3D" id="3.40.50.80">
    <property type="entry name" value="Nucleotide-binding domain of ferredoxin-NADP reductase (FNR) module"/>
    <property type="match status" value="1"/>
</dbReference>
<dbReference type="SUPFAM" id="SSF52218">
    <property type="entry name" value="Flavoproteins"/>
    <property type="match status" value="1"/>
</dbReference>
<evidence type="ECO:0000256" key="3">
    <source>
        <dbReference type="ARBA" id="ARBA00022630"/>
    </source>
</evidence>
<dbReference type="PANTHER" id="PTHR19384">
    <property type="entry name" value="NITRIC OXIDE SYNTHASE-RELATED"/>
    <property type="match status" value="1"/>
</dbReference>
<dbReference type="PANTHER" id="PTHR19384:SF10">
    <property type="entry name" value="NADPH-DEPENDENT DIFLAVIN OXIDOREDUCTASE 1"/>
    <property type="match status" value="1"/>
</dbReference>
<evidence type="ECO:0000259" key="8">
    <source>
        <dbReference type="PROSITE" id="PS50902"/>
    </source>
</evidence>
<feature type="domain" description="Flavodoxin-like" evidence="8">
    <location>
        <begin position="1"/>
        <end position="144"/>
    </location>
</feature>
<dbReference type="GO" id="GO:0050660">
    <property type="term" value="F:flavin adenine dinucleotide binding"/>
    <property type="evidence" value="ECO:0007669"/>
    <property type="project" value="TreeGrafter"/>
</dbReference>
<keyword evidence="3" id="KW-0285">Flavoprotein</keyword>
<evidence type="ECO:0000256" key="1">
    <source>
        <dbReference type="ARBA" id="ARBA00001917"/>
    </source>
</evidence>
<feature type="domain" description="FAD-binding FR-type" evidence="9">
    <location>
        <begin position="176"/>
        <end position="411"/>
    </location>
</feature>
<organism evidence="10 11">
    <name type="scientific">Starmerella bacillaris</name>
    <name type="common">Yeast</name>
    <name type="synonym">Candida zemplinina</name>
    <dbReference type="NCBI Taxonomy" id="1247836"/>
    <lineage>
        <taxon>Eukaryota</taxon>
        <taxon>Fungi</taxon>
        <taxon>Dikarya</taxon>
        <taxon>Ascomycota</taxon>
        <taxon>Saccharomycotina</taxon>
        <taxon>Dipodascomycetes</taxon>
        <taxon>Dipodascales</taxon>
        <taxon>Trichomonascaceae</taxon>
        <taxon>Starmerella</taxon>
    </lineage>
</organism>
<keyword evidence="11" id="KW-1185">Reference proteome</keyword>
<dbReference type="InterPro" id="IPR039261">
    <property type="entry name" value="FNR_nucleotide-bd"/>
</dbReference>
<keyword evidence="6" id="KW-0521">NADP</keyword>
<gene>
    <name evidence="10" type="ORF">DASB73_040900</name>
</gene>
<dbReference type="InterPro" id="IPR023173">
    <property type="entry name" value="NADPH_Cyt_P450_Rdtase_alpha"/>
</dbReference>
<proteinExistence type="predicted"/>
<evidence type="ECO:0000256" key="7">
    <source>
        <dbReference type="ARBA" id="ARBA00023002"/>
    </source>
</evidence>
<dbReference type="SUPFAM" id="SSF63380">
    <property type="entry name" value="Riboflavin synthase domain-like"/>
    <property type="match status" value="1"/>
</dbReference>
<evidence type="ECO:0000256" key="2">
    <source>
        <dbReference type="ARBA" id="ARBA00001974"/>
    </source>
</evidence>
<dbReference type="GO" id="GO:0016491">
    <property type="term" value="F:oxidoreductase activity"/>
    <property type="evidence" value="ECO:0007669"/>
    <property type="project" value="UniProtKB-KW"/>
</dbReference>
<dbReference type="PROSITE" id="PS50902">
    <property type="entry name" value="FLAVODOXIN_LIKE"/>
    <property type="match status" value="1"/>
</dbReference>
<dbReference type="Gene3D" id="3.40.50.360">
    <property type="match status" value="1"/>
</dbReference>
<dbReference type="Gene3D" id="1.20.990.10">
    <property type="entry name" value="NADPH-cytochrome p450 Reductase, Chain A, domain 3"/>
    <property type="match status" value="1"/>
</dbReference>
<evidence type="ECO:0000256" key="4">
    <source>
        <dbReference type="ARBA" id="ARBA00022643"/>
    </source>
</evidence>
<dbReference type="InterPro" id="IPR001709">
    <property type="entry name" value="Flavoprot_Pyr_Nucl_cyt_Rdtase"/>
</dbReference>
<evidence type="ECO:0000313" key="11">
    <source>
        <dbReference type="Proteomes" id="UP001362899"/>
    </source>
</evidence>